<dbReference type="EMBL" id="JAAGWK010000022">
    <property type="protein sequence ID" value="NEL55393.1"/>
    <property type="molecule type" value="Genomic_DNA"/>
</dbReference>
<evidence type="ECO:0000256" key="1">
    <source>
        <dbReference type="ARBA" id="ARBA00023125"/>
    </source>
</evidence>
<dbReference type="Gene3D" id="1.10.357.10">
    <property type="entry name" value="Tetracycline Repressor, domain 2"/>
    <property type="match status" value="1"/>
</dbReference>
<dbReference type="InterPro" id="IPR036271">
    <property type="entry name" value="Tet_transcr_reg_TetR-rel_C_sf"/>
</dbReference>
<dbReference type="PANTHER" id="PTHR30055:SF229">
    <property type="entry name" value="HTH-TYPE TRANSCRIPTIONAL REPRESSOR RV1474C"/>
    <property type="match status" value="1"/>
</dbReference>
<dbReference type="AlphaFoldDB" id="A0A7K3WIQ6"/>
<sequence>MIERPLQERRAVARTIDPVRYAARRLAIVDAALTRFAEDGFDRATTAAICRTAGIGSGTFFHYFPAKLDVLLAILELSTAETVAWFAAQQHRTDAAVLDDYVIHAAAGYADPRVAGFVKAVGAVMNDEQVAAALARDEAAVADGLLPWVQAAQSTGQVRVDVPAARLCAWVLVVLDGFLGRLATDTGFLAAAEQDMLLDTVRRVLAPAHR</sequence>
<evidence type="ECO:0000313" key="4">
    <source>
        <dbReference type="EMBL" id="NEL55393.1"/>
    </source>
</evidence>
<protein>
    <submittedName>
        <fullName evidence="4">TetR/AcrR family transcriptional regulator</fullName>
    </submittedName>
</protein>
<proteinExistence type="predicted"/>
<dbReference type="PRINTS" id="PR00455">
    <property type="entry name" value="HTHTETR"/>
</dbReference>
<evidence type="ECO:0000313" key="5">
    <source>
        <dbReference type="Proteomes" id="UP000470470"/>
    </source>
</evidence>
<evidence type="ECO:0000256" key="2">
    <source>
        <dbReference type="PROSITE-ProRule" id="PRU00335"/>
    </source>
</evidence>
<dbReference type="InterPro" id="IPR001647">
    <property type="entry name" value="HTH_TetR"/>
</dbReference>
<dbReference type="PROSITE" id="PS50977">
    <property type="entry name" value="HTH_TETR_2"/>
    <property type="match status" value="1"/>
</dbReference>
<dbReference type="SUPFAM" id="SSF46689">
    <property type="entry name" value="Homeodomain-like"/>
    <property type="match status" value="1"/>
</dbReference>
<name>A0A7K3WIQ6_9ACTN</name>
<dbReference type="InterPro" id="IPR009057">
    <property type="entry name" value="Homeodomain-like_sf"/>
</dbReference>
<dbReference type="SUPFAM" id="SSF48498">
    <property type="entry name" value="Tetracyclin repressor-like, C-terminal domain"/>
    <property type="match status" value="1"/>
</dbReference>
<comment type="caution">
    <text evidence="4">The sequence shown here is derived from an EMBL/GenBank/DDBJ whole genome shotgun (WGS) entry which is preliminary data.</text>
</comment>
<dbReference type="GO" id="GO:0000976">
    <property type="term" value="F:transcription cis-regulatory region binding"/>
    <property type="evidence" value="ECO:0007669"/>
    <property type="project" value="TreeGrafter"/>
</dbReference>
<dbReference type="Proteomes" id="UP000470470">
    <property type="component" value="Unassembled WGS sequence"/>
</dbReference>
<organism evidence="4 5">
    <name type="scientific">Goekera deserti</name>
    <dbReference type="NCBI Taxonomy" id="2497753"/>
    <lineage>
        <taxon>Bacteria</taxon>
        <taxon>Bacillati</taxon>
        <taxon>Actinomycetota</taxon>
        <taxon>Actinomycetes</taxon>
        <taxon>Geodermatophilales</taxon>
        <taxon>Geodermatophilaceae</taxon>
        <taxon>Goekera</taxon>
    </lineage>
</organism>
<dbReference type="PROSITE" id="PS01081">
    <property type="entry name" value="HTH_TETR_1"/>
    <property type="match status" value="1"/>
</dbReference>
<dbReference type="InterPro" id="IPR050109">
    <property type="entry name" value="HTH-type_TetR-like_transc_reg"/>
</dbReference>
<keyword evidence="5" id="KW-1185">Reference proteome</keyword>
<dbReference type="InterPro" id="IPR023772">
    <property type="entry name" value="DNA-bd_HTH_TetR-type_CS"/>
</dbReference>
<feature type="domain" description="HTH tetR-type" evidence="3">
    <location>
        <begin position="22"/>
        <end position="82"/>
    </location>
</feature>
<evidence type="ECO:0000259" key="3">
    <source>
        <dbReference type="PROSITE" id="PS50977"/>
    </source>
</evidence>
<gene>
    <name evidence="4" type="ORF">G1H19_15500</name>
</gene>
<keyword evidence="1 2" id="KW-0238">DNA-binding</keyword>
<reference evidence="4 5" key="1">
    <citation type="submission" date="2020-02" db="EMBL/GenBank/DDBJ databases">
        <title>The whole genome sequence of CPCC 205119.</title>
        <authorList>
            <person name="Jiang Z."/>
        </authorList>
    </citation>
    <scope>NUCLEOTIDE SEQUENCE [LARGE SCALE GENOMIC DNA]</scope>
    <source>
        <strain evidence="4 5">CPCC 205119</strain>
    </source>
</reference>
<dbReference type="Pfam" id="PF00440">
    <property type="entry name" value="TetR_N"/>
    <property type="match status" value="1"/>
</dbReference>
<accession>A0A7K3WIQ6</accession>
<dbReference type="PANTHER" id="PTHR30055">
    <property type="entry name" value="HTH-TYPE TRANSCRIPTIONAL REGULATOR RUTR"/>
    <property type="match status" value="1"/>
</dbReference>
<dbReference type="GO" id="GO:0003700">
    <property type="term" value="F:DNA-binding transcription factor activity"/>
    <property type="evidence" value="ECO:0007669"/>
    <property type="project" value="TreeGrafter"/>
</dbReference>
<feature type="DNA-binding region" description="H-T-H motif" evidence="2">
    <location>
        <begin position="45"/>
        <end position="64"/>
    </location>
</feature>